<evidence type="ECO:0000313" key="2">
    <source>
        <dbReference type="Proteomes" id="UP001064489"/>
    </source>
</evidence>
<dbReference type="Proteomes" id="UP001064489">
    <property type="component" value="Chromosome 3"/>
</dbReference>
<name>A0AAD5J609_ACENE</name>
<dbReference type="EMBL" id="JAJSOW010000100">
    <property type="protein sequence ID" value="KAI9186824.1"/>
    <property type="molecule type" value="Genomic_DNA"/>
</dbReference>
<gene>
    <name evidence="1" type="ORF">LWI28_021344</name>
</gene>
<organism evidence="1 2">
    <name type="scientific">Acer negundo</name>
    <name type="common">Box elder</name>
    <dbReference type="NCBI Taxonomy" id="4023"/>
    <lineage>
        <taxon>Eukaryota</taxon>
        <taxon>Viridiplantae</taxon>
        <taxon>Streptophyta</taxon>
        <taxon>Embryophyta</taxon>
        <taxon>Tracheophyta</taxon>
        <taxon>Spermatophyta</taxon>
        <taxon>Magnoliopsida</taxon>
        <taxon>eudicotyledons</taxon>
        <taxon>Gunneridae</taxon>
        <taxon>Pentapetalae</taxon>
        <taxon>rosids</taxon>
        <taxon>malvids</taxon>
        <taxon>Sapindales</taxon>
        <taxon>Sapindaceae</taxon>
        <taxon>Hippocastanoideae</taxon>
        <taxon>Acereae</taxon>
        <taxon>Acer</taxon>
    </lineage>
</organism>
<evidence type="ECO:0000313" key="1">
    <source>
        <dbReference type="EMBL" id="KAI9186824.1"/>
    </source>
</evidence>
<sequence>MSSSPNLKRHCFHRDWNLDTRHSRSCFANLLFLDSGDGGKLPVNVSFSTPPWITVAAAAEETEIRRSNSSATCHQLKSTILVKSITDSLRLSESTHHQLAV</sequence>
<proteinExistence type="predicted"/>
<reference evidence="1" key="2">
    <citation type="submission" date="2023-02" db="EMBL/GenBank/DDBJ databases">
        <authorList>
            <person name="Swenson N.G."/>
            <person name="Wegrzyn J.L."/>
            <person name="Mcevoy S.L."/>
        </authorList>
    </citation>
    <scope>NUCLEOTIDE SEQUENCE</scope>
    <source>
        <strain evidence="1">91603</strain>
        <tissue evidence="1">Leaf</tissue>
    </source>
</reference>
<protein>
    <submittedName>
        <fullName evidence="1">Uncharacterized protein</fullName>
    </submittedName>
</protein>
<keyword evidence="2" id="KW-1185">Reference proteome</keyword>
<reference evidence="1" key="1">
    <citation type="journal article" date="2022" name="Plant J.">
        <title>Strategies of tolerance reflected in two North American maple genomes.</title>
        <authorList>
            <person name="McEvoy S.L."/>
            <person name="Sezen U.U."/>
            <person name="Trouern-Trend A."/>
            <person name="McMahon S.M."/>
            <person name="Schaberg P.G."/>
            <person name="Yang J."/>
            <person name="Wegrzyn J.L."/>
            <person name="Swenson N.G."/>
        </authorList>
    </citation>
    <scope>NUCLEOTIDE SEQUENCE</scope>
    <source>
        <strain evidence="1">91603</strain>
    </source>
</reference>
<accession>A0AAD5J609</accession>
<comment type="caution">
    <text evidence="1">The sequence shown here is derived from an EMBL/GenBank/DDBJ whole genome shotgun (WGS) entry which is preliminary data.</text>
</comment>
<dbReference type="AlphaFoldDB" id="A0AAD5J609"/>